<dbReference type="AlphaFoldDB" id="A0A0P9FAI9"/>
<name>A0A0P9FAI9_9CHLR</name>
<proteinExistence type="predicted"/>
<accession>A0A0P9FAI9</accession>
<dbReference type="Gene3D" id="3.40.50.620">
    <property type="entry name" value="HUPs"/>
    <property type="match status" value="1"/>
</dbReference>
<sequence length="369" mass="41139">MATYGPERTVAVNNLLGNEHARSADQAAEMCRAYGVRLYYTWKDTDGRSCWGTTVPEHIRALYAHDYGAPGEARQASDRDDLVVTLAEGRGQWPGNGAMFCTSGGKRDTSNVLLRAAANLDAADVVVQLAEARGQWPGNGAMFCTDRTKTKPTDVLLRGGQLPLPPVPGKRRVFRTGERGAEGHRRSLKPAWQTRLATPTRESLVLWERPLLQLSDDELWGYVIRHQIPIPALYWGLGRDSCSFCVWKSWEEVCLIGLMYPRPLARRVAAERRMGHVVNLSFRYGDHVGYQAVWAFLYGDFVDQATIPTPRPEAVETMLVWWRSGIYHRPPEGIIMLGAPEVPAGFDITELPSQSARPSRARAPLPCDV</sequence>
<dbReference type="EMBL" id="LJCR01000205">
    <property type="protein sequence ID" value="KPV53673.1"/>
    <property type="molecule type" value="Genomic_DNA"/>
</dbReference>
<gene>
    <name evidence="1" type="ORF">SE17_08285</name>
</gene>
<evidence type="ECO:0008006" key="3">
    <source>
        <dbReference type="Google" id="ProtNLM"/>
    </source>
</evidence>
<evidence type="ECO:0000313" key="2">
    <source>
        <dbReference type="Proteomes" id="UP000050509"/>
    </source>
</evidence>
<reference evidence="1 2" key="1">
    <citation type="submission" date="2015-09" db="EMBL/GenBank/DDBJ databases">
        <title>Draft genome sequence of Kouleothrix aurantiaca JCM 19913.</title>
        <authorList>
            <person name="Hemp J."/>
        </authorList>
    </citation>
    <scope>NUCLEOTIDE SEQUENCE [LARGE SCALE GENOMIC DNA]</scope>
    <source>
        <strain evidence="1 2">COM-B</strain>
    </source>
</reference>
<protein>
    <recommendedName>
        <fullName evidence="3">Phosphoadenosine phosphosulphate reductase domain-containing protein</fullName>
    </recommendedName>
</protein>
<comment type="caution">
    <text evidence="1">The sequence shown here is derived from an EMBL/GenBank/DDBJ whole genome shotgun (WGS) entry which is preliminary data.</text>
</comment>
<dbReference type="InterPro" id="IPR014729">
    <property type="entry name" value="Rossmann-like_a/b/a_fold"/>
</dbReference>
<evidence type="ECO:0000313" key="1">
    <source>
        <dbReference type="EMBL" id="KPV53673.1"/>
    </source>
</evidence>
<organism evidence="1 2">
    <name type="scientific">Kouleothrix aurantiaca</name>
    <dbReference type="NCBI Taxonomy" id="186479"/>
    <lineage>
        <taxon>Bacteria</taxon>
        <taxon>Bacillati</taxon>
        <taxon>Chloroflexota</taxon>
        <taxon>Chloroflexia</taxon>
        <taxon>Chloroflexales</taxon>
        <taxon>Roseiflexineae</taxon>
        <taxon>Roseiflexaceae</taxon>
        <taxon>Kouleothrix</taxon>
    </lineage>
</organism>
<keyword evidence="2" id="KW-1185">Reference proteome</keyword>
<dbReference type="Proteomes" id="UP000050509">
    <property type="component" value="Unassembled WGS sequence"/>
</dbReference>